<keyword evidence="3" id="KW-0804">Transcription</keyword>
<accession>A0A4R2K919</accession>
<dbReference type="InterPro" id="IPR036390">
    <property type="entry name" value="WH_DNA-bd_sf"/>
</dbReference>
<dbReference type="InterPro" id="IPR052067">
    <property type="entry name" value="Metal_resp_HTH_trans_reg"/>
</dbReference>
<evidence type="ECO:0000256" key="2">
    <source>
        <dbReference type="ARBA" id="ARBA00023125"/>
    </source>
</evidence>
<dbReference type="EMBL" id="SLWV01000034">
    <property type="protein sequence ID" value="TCO69164.1"/>
    <property type="molecule type" value="Genomic_DNA"/>
</dbReference>
<dbReference type="InterPro" id="IPR036388">
    <property type="entry name" value="WH-like_DNA-bd_sf"/>
</dbReference>
<keyword evidence="2" id="KW-0238">DNA-binding</keyword>
<dbReference type="Proteomes" id="UP000294919">
    <property type="component" value="Unassembled WGS sequence"/>
</dbReference>
<keyword evidence="1" id="KW-0805">Transcription regulation</keyword>
<dbReference type="AlphaFoldDB" id="A0A4R2K919"/>
<dbReference type="PANTHER" id="PTHR35790">
    <property type="entry name" value="HTH-TYPE TRANSCRIPTIONAL REGULATOR PCHR"/>
    <property type="match status" value="1"/>
</dbReference>
<dbReference type="InterPro" id="IPR011991">
    <property type="entry name" value="ArsR-like_HTH"/>
</dbReference>
<dbReference type="GO" id="GO:0003677">
    <property type="term" value="F:DNA binding"/>
    <property type="evidence" value="ECO:0007669"/>
    <property type="project" value="UniProtKB-KW"/>
</dbReference>
<organism evidence="5 6">
    <name type="scientific">Marinisporobacter balticus</name>
    <dbReference type="NCBI Taxonomy" id="2018667"/>
    <lineage>
        <taxon>Bacteria</taxon>
        <taxon>Bacillati</taxon>
        <taxon>Bacillota</taxon>
        <taxon>Clostridia</taxon>
        <taxon>Peptostreptococcales</taxon>
        <taxon>Thermotaleaceae</taxon>
        <taxon>Marinisporobacter</taxon>
    </lineage>
</organism>
<protein>
    <submittedName>
        <fullName evidence="5">MarR family transcriptional regulator</fullName>
    </submittedName>
</protein>
<evidence type="ECO:0000313" key="6">
    <source>
        <dbReference type="Proteomes" id="UP000294919"/>
    </source>
</evidence>
<dbReference type="CDD" id="cd00090">
    <property type="entry name" value="HTH_ARSR"/>
    <property type="match status" value="1"/>
</dbReference>
<feature type="domain" description="HTH marR-type" evidence="4">
    <location>
        <begin position="1"/>
        <end position="142"/>
    </location>
</feature>
<evidence type="ECO:0000259" key="4">
    <source>
        <dbReference type="PROSITE" id="PS50995"/>
    </source>
</evidence>
<gene>
    <name evidence="5" type="ORF">EV214_13424</name>
</gene>
<evidence type="ECO:0000256" key="3">
    <source>
        <dbReference type="ARBA" id="ARBA00023163"/>
    </source>
</evidence>
<dbReference type="Pfam" id="PF01047">
    <property type="entry name" value="MarR"/>
    <property type="match status" value="1"/>
</dbReference>
<dbReference type="SMART" id="SM00347">
    <property type="entry name" value="HTH_MARR"/>
    <property type="match status" value="1"/>
</dbReference>
<dbReference type="SUPFAM" id="SSF46785">
    <property type="entry name" value="Winged helix' DNA-binding domain"/>
    <property type="match status" value="1"/>
</dbReference>
<keyword evidence="6" id="KW-1185">Reference proteome</keyword>
<name>A0A4R2K919_9FIRM</name>
<dbReference type="Gene3D" id="1.10.10.10">
    <property type="entry name" value="Winged helix-like DNA-binding domain superfamily/Winged helix DNA-binding domain"/>
    <property type="match status" value="1"/>
</dbReference>
<comment type="caution">
    <text evidence="5">The sequence shown here is derived from an EMBL/GenBank/DDBJ whole genome shotgun (WGS) entry which is preliminary data.</text>
</comment>
<sequence length="147" mass="17014">MNKQIEIIEKVVRLLNKINQTNKIPRDYGSGHILYQSEIHTIEAIHNHENVNASELSKILGITNGAVNQITNKLIKKGLVDKYKMNSNNKEVFYRLTEIGKITNLGHNNHHKEAYQNILQYLNDSNQDEIKTINTFLDSLIKNWPHN</sequence>
<dbReference type="PANTHER" id="PTHR35790:SF4">
    <property type="entry name" value="HTH-TYPE TRANSCRIPTIONAL REGULATOR PCHR"/>
    <property type="match status" value="1"/>
</dbReference>
<dbReference type="PROSITE" id="PS50995">
    <property type="entry name" value="HTH_MARR_2"/>
    <property type="match status" value="1"/>
</dbReference>
<dbReference type="OrthoDB" id="5461037at2"/>
<proteinExistence type="predicted"/>
<dbReference type="RefSeq" id="WP_132247769.1">
    <property type="nucleotide sequence ID" value="NZ_SLWV01000034.1"/>
</dbReference>
<dbReference type="GO" id="GO:0003700">
    <property type="term" value="F:DNA-binding transcription factor activity"/>
    <property type="evidence" value="ECO:0007669"/>
    <property type="project" value="InterPro"/>
</dbReference>
<evidence type="ECO:0000313" key="5">
    <source>
        <dbReference type="EMBL" id="TCO69164.1"/>
    </source>
</evidence>
<dbReference type="InterPro" id="IPR000835">
    <property type="entry name" value="HTH_MarR-typ"/>
</dbReference>
<reference evidence="5 6" key="1">
    <citation type="submission" date="2019-03" db="EMBL/GenBank/DDBJ databases">
        <title>Genomic Encyclopedia of Type Strains, Phase IV (KMG-IV): sequencing the most valuable type-strain genomes for metagenomic binning, comparative biology and taxonomic classification.</title>
        <authorList>
            <person name="Goeker M."/>
        </authorList>
    </citation>
    <scope>NUCLEOTIDE SEQUENCE [LARGE SCALE GENOMIC DNA]</scope>
    <source>
        <strain evidence="5 6">DSM 102940</strain>
    </source>
</reference>
<evidence type="ECO:0000256" key="1">
    <source>
        <dbReference type="ARBA" id="ARBA00023015"/>
    </source>
</evidence>